<name>A0A7W7QFW5_9PSEU</name>
<dbReference type="RefSeq" id="WP_184816635.1">
    <property type="nucleotide sequence ID" value="NZ_JACHJQ010000015.1"/>
</dbReference>
<evidence type="ECO:0000313" key="1">
    <source>
        <dbReference type="EMBL" id="MBB4912653.1"/>
    </source>
</evidence>
<reference evidence="1 2" key="1">
    <citation type="submission" date="2020-08" db="EMBL/GenBank/DDBJ databases">
        <title>Genomic Encyclopedia of Type Strains, Phase III (KMG-III): the genomes of soil and plant-associated and newly described type strains.</title>
        <authorList>
            <person name="Whitman W."/>
        </authorList>
    </citation>
    <scope>NUCLEOTIDE SEQUENCE [LARGE SCALE GENOMIC DNA]</scope>
    <source>
        <strain evidence="1 2">CECT 8960</strain>
    </source>
</reference>
<proteinExistence type="predicted"/>
<keyword evidence="2" id="KW-1185">Reference proteome</keyword>
<evidence type="ECO:0000313" key="2">
    <source>
        <dbReference type="Proteomes" id="UP000520767"/>
    </source>
</evidence>
<organism evidence="1 2">
    <name type="scientific">Actinophytocola algeriensis</name>
    <dbReference type="NCBI Taxonomy" id="1768010"/>
    <lineage>
        <taxon>Bacteria</taxon>
        <taxon>Bacillati</taxon>
        <taxon>Actinomycetota</taxon>
        <taxon>Actinomycetes</taxon>
        <taxon>Pseudonocardiales</taxon>
        <taxon>Pseudonocardiaceae</taxon>
    </lineage>
</organism>
<protein>
    <submittedName>
        <fullName evidence="1">Uncharacterized protein</fullName>
    </submittedName>
</protein>
<gene>
    <name evidence="1" type="ORF">FHR82_008925</name>
</gene>
<sequence length="262" mass="29023">MTVSLLEMAVSFVLGLLGGVTLQAYLRPLSALIERRARKHWSDPLIVAFERDPSIIWSGEMDWMSFSVYIDDPSRIPAMPIGRAEWMAAARSINAVDAFTTQLKITLQARTEAAVVIERVRVVGHRTIPLDHGMILTRPTGGAELEPRRFEVELDGWGLEPLITWKNLGSDGQDNPPGLKLAAGDVERFHIWATTGYGTDQAMWHEWSLVLDILVEGVKFEYPINDNGQPFVTVAGGGLPHRMNAEGTEWVDFDPDSDTAGS</sequence>
<dbReference type="AlphaFoldDB" id="A0A7W7QFW5"/>
<accession>A0A7W7QFW5</accession>
<comment type="caution">
    <text evidence="1">The sequence shown here is derived from an EMBL/GenBank/DDBJ whole genome shotgun (WGS) entry which is preliminary data.</text>
</comment>
<dbReference type="EMBL" id="JACHJQ010000015">
    <property type="protein sequence ID" value="MBB4912653.1"/>
    <property type="molecule type" value="Genomic_DNA"/>
</dbReference>
<dbReference type="Proteomes" id="UP000520767">
    <property type="component" value="Unassembled WGS sequence"/>
</dbReference>